<protein>
    <submittedName>
        <fullName evidence="1">Uncharacterized protein</fullName>
    </submittedName>
</protein>
<dbReference type="EMBL" id="GADI01007589">
    <property type="protein sequence ID" value="JAA66219.1"/>
    <property type="molecule type" value="mRNA"/>
</dbReference>
<accession>A0A0K8R6W7</accession>
<reference evidence="1" key="1">
    <citation type="submission" date="2012-12" db="EMBL/GenBank/DDBJ databases">
        <title>Identification and characterization of a phenylalanine ammonia-lyase gene family in Isatis indigotica Fort.</title>
        <authorList>
            <person name="Liu Q."/>
            <person name="Chen J."/>
            <person name="Zhou X."/>
            <person name="Di P."/>
            <person name="Xiao Y."/>
            <person name="Xuan H."/>
            <person name="Zhang L."/>
            <person name="Chen W."/>
        </authorList>
    </citation>
    <scope>NUCLEOTIDE SEQUENCE</scope>
    <source>
        <tissue evidence="1">Salivary gland</tissue>
    </source>
</reference>
<name>A0A0K8R6W7_IXORI</name>
<dbReference type="AlphaFoldDB" id="A0A0K8R6W7"/>
<proteinExistence type="evidence at transcript level"/>
<sequence>MLLSLFVFVTGKPFSVVFYAGEFSAECLLPRVRLCVNVCWLVCVRFQPPLIRFPPSLPTRLVSTRRWFGTVTGTRYVRPTRLVRYPFGSSPVPVRRTEERRKK</sequence>
<organism evidence="1">
    <name type="scientific">Ixodes ricinus</name>
    <name type="common">Common tick</name>
    <name type="synonym">Acarus ricinus</name>
    <dbReference type="NCBI Taxonomy" id="34613"/>
    <lineage>
        <taxon>Eukaryota</taxon>
        <taxon>Metazoa</taxon>
        <taxon>Ecdysozoa</taxon>
        <taxon>Arthropoda</taxon>
        <taxon>Chelicerata</taxon>
        <taxon>Arachnida</taxon>
        <taxon>Acari</taxon>
        <taxon>Parasitiformes</taxon>
        <taxon>Ixodida</taxon>
        <taxon>Ixodoidea</taxon>
        <taxon>Ixodidae</taxon>
        <taxon>Ixodinae</taxon>
        <taxon>Ixodes</taxon>
    </lineage>
</organism>
<evidence type="ECO:0000313" key="1">
    <source>
        <dbReference type="EMBL" id="JAA66219.1"/>
    </source>
</evidence>